<feature type="region of interest" description="Disordered" evidence="1">
    <location>
        <begin position="411"/>
        <end position="489"/>
    </location>
</feature>
<evidence type="ECO:0000256" key="2">
    <source>
        <dbReference type="SAM" id="Phobius"/>
    </source>
</evidence>
<evidence type="ECO:0008006" key="6">
    <source>
        <dbReference type="Google" id="ProtNLM"/>
    </source>
</evidence>
<evidence type="ECO:0000313" key="5">
    <source>
        <dbReference type="Proteomes" id="UP001597055"/>
    </source>
</evidence>
<feature type="signal peptide" evidence="3">
    <location>
        <begin position="1"/>
        <end position="20"/>
    </location>
</feature>
<evidence type="ECO:0000256" key="1">
    <source>
        <dbReference type="SAM" id="MobiDB-lite"/>
    </source>
</evidence>
<evidence type="ECO:0000256" key="3">
    <source>
        <dbReference type="SAM" id="SignalP"/>
    </source>
</evidence>
<accession>A0ABW3AGU2</accession>
<keyword evidence="2" id="KW-1133">Transmembrane helix</keyword>
<reference evidence="5" key="1">
    <citation type="journal article" date="2019" name="Int. J. Syst. Evol. Microbiol.">
        <title>The Global Catalogue of Microorganisms (GCM) 10K type strain sequencing project: providing services to taxonomists for standard genome sequencing and annotation.</title>
        <authorList>
            <consortium name="The Broad Institute Genomics Platform"/>
            <consortium name="The Broad Institute Genome Sequencing Center for Infectious Disease"/>
            <person name="Wu L."/>
            <person name="Ma J."/>
        </authorList>
    </citation>
    <scope>NUCLEOTIDE SEQUENCE [LARGE SCALE GENOMIC DNA]</scope>
    <source>
        <strain evidence="5">CCUG 54523</strain>
    </source>
</reference>
<name>A0ABW3AGU2_9MICO</name>
<feature type="chain" id="PRO_5047069103" description="TrbL/VirB6 plasmid conjugal transfer protein" evidence="3">
    <location>
        <begin position="21"/>
        <end position="489"/>
    </location>
</feature>
<comment type="caution">
    <text evidence="4">The sequence shown here is derived from an EMBL/GenBank/DDBJ whole genome shotgun (WGS) entry which is preliminary data.</text>
</comment>
<feature type="transmembrane region" description="Helical" evidence="2">
    <location>
        <begin position="350"/>
        <end position="378"/>
    </location>
</feature>
<feature type="transmembrane region" description="Helical" evidence="2">
    <location>
        <begin position="258"/>
        <end position="278"/>
    </location>
</feature>
<feature type="transmembrane region" description="Helical" evidence="2">
    <location>
        <begin position="284"/>
        <end position="302"/>
    </location>
</feature>
<keyword evidence="2" id="KW-0812">Transmembrane</keyword>
<keyword evidence="2" id="KW-0472">Membrane</keyword>
<feature type="transmembrane region" description="Helical" evidence="2">
    <location>
        <begin position="169"/>
        <end position="191"/>
    </location>
</feature>
<feature type="transmembrane region" description="Helical" evidence="2">
    <location>
        <begin position="314"/>
        <end position="338"/>
    </location>
</feature>
<organism evidence="4 5">
    <name type="scientific">Microbacterium insulae</name>
    <dbReference type="NCBI Taxonomy" id="483014"/>
    <lineage>
        <taxon>Bacteria</taxon>
        <taxon>Bacillati</taxon>
        <taxon>Actinomycetota</taxon>
        <taxon>Actinomycetes</taxon>
        <taxon>Micrococcales</taxon>
        <taxon>Microbacteriaceae</taxon>
        <taxon>Microbacterium</taxon>
    </lineage>
</organism>
<protein>
    <recommendedName>
        <fullName evidence="6">TrbL/VirB6 plasmid conjugal transfer protein</fullName>
    </recommendedName>
</protein>
<sequence>MHAVRILLASLALGAGLAIAAHAPALATGTADHPTALVSMDAAAITGEPWSAPAHPVDCRAASNQVTCTPTNPAEVAAQTCYLGVLVTGERTTVCTTYEDHADAIQADGGKVALVEYGCSIGDVACITFENAGRGMAMGATSMMYAVAANMRFDTSSLLWDAATGEWSFWAWAILIVTFGSMVWAVTAAVVSGDRGEVIAAIGRSFVAVAAVPITLWLTGHLLNAVDDMTWYIMSRDGPSALFATLQGVMWAGGQANYFFAFLIHGLLMIGMLLLMLVFTFRNIVLAALIAVGPVAWMLFPVRGVGPQWVVRYVSAVVVLLLTGPLTIGFVTLIINGLSAVNTIWDPQAWPLLFGLALVAFAPFAIFGLFSFVGAVAADGVGSRLGSHAGHLGGRAARTAVAIPTRLGSAPAGVASSAASRTSRTATTTTSAASGAKTSTAQGASSPANKTAGATSTAPPATRTTAPSRQQSHGQSAPPSSPRVERTPS</sequence>
<dbReference type="EMBL" id="JBHTII010000001">
    <property type="protein sequence ID" value="MFD0790233.1"/>
    <property type="molecule type" value="Genomic_DNA"/>
</dbReference>
<feature type="compositionally biased region" description="Low complexity" evidence="1">
    <location>
        <begin position="411"/>
        <end position="469"/>
    </location>
</feature>
<dbReference type="Proteomes" id="UP001597055">
    <property type="component" value="Unassembled WGS sequence"/>
</dbReference>
<keyword evidence="5" id="KW-1185">Reference proteome</keyword>
<gene>
    <name evidence="4" type="ORF">ACFQ0P_07485</name>
</gene>
<evidence type="ECO:0000313" key="4">
    <source>
        <dbReference type="EMBL" id="MFD0790233.1"/>
    </source>
</evidence>
<dbReference type="RefSeq" id="WP_204977963.1">
    <property type="nucleotide sequence ID" value="NZ_JBHTII010000001.1"/>
</dbReference>
<keyword evidence="3" id="KW-0732">Signal</keyword>
<feature type="transmembrane region" description="Helical" evidence="2">
    <location>
        <begin position="198"/>
        <end position="219"/>
    </location>
</feature>
<proteinExistence type="predicted"/>